<evidence type="ECO:0000313" key="1">
    <source>
        <dbReference type="EMBL" id="KAF1985550.1"/>
    </source>
</evidence>
<dbReference type="EMBL" id="ML977161">
    <property type="protein sequence ID" value="KAF1985550.1"/>
    <property type="molecule type" value="Genomic_DNA"/>
</dbReference>
<protein>
    <submittedName>
        <fullName evidence="1">Uncharacterized protein</fullName>
    </submittedName>
</protein>
<organism evidence="1 2">
    <name type="scientific">Aulographum hederae CBS 113979</name>
    <dbReference type="NCBI Taxonomy" id="1176131"/>
    <lineage>
        <taxon>Eukaryota</taxon>
        <taxon>Fungi</taxon>
        <taxon>Dikarya</taxon>
        <taxon>Ascomycota</taxon>
        <taxon>Pezizomycotina</taxon>
        <taxon>Dothideomycetes</taxon>
        <taxon>Pleosporomycetidae</taxon>
        <taxon>Aulographales</taxon>
        <taxon>Aulographaceae</taxon>
    </lineage>
</organism>
<keyword evidence="2" id="KW-1185">Reference proteome</keyword>
<name>A0A6G1GXQ2_9PEZI</name>
<dbReference type="AlphaFoldDB" id="A0A6G1GXQ2"/>
<sequence>MAVEDRDREEPAGGYYWYHRSPERAWCLGDMLDSAKFKNYCMELAFRMYVEAMSPFCMENVLYVWNNTTEGSKLRRFCIDMLCRVAWVLEGSLNLDPDCHAEKELSRRPDFNAEFFEAVTESYKNKDWRDNPDGDWSVWQDYVGNYQEDEFEE</sequence>
<reference evidence="1" key="1">
    <citation type="journal article" date="2020" name="Stud. Mycol.">
        <title>101 Dothideomycetes genomes: a test case for predicting lifestyles and emergence of pathogens.</title>
        <authorList>
            <person name="Haridas S."/>
            <person name="Albert R."/>
            <person name="Binder M."/>
            <person name="Bloem J."/>
            <person name="Labutti K."/>
            <person name="Salamov A."/>
            <person name="Andreopoulos B."/>
            <person name="Baker S."/>
            <person name="Barry K."/>
            <person name="Bills G."/>
            <person name="Bluhm B."/>
            <person name="Cannon C."/>
            <person name="Castanera R."/>
            <person name="Culley D."/>
            <person name="Daum C."/>
            <person name="Ezra D."/>
            <person name="Gonzalez J."/>
            <person name="Henrissat B."/>
            <person name="Kuo A."/>
            <person name="Liang C."/>
            <person name="Lipzen A."/>
            <person name="Lutzoni F."/>
            <person name="Magnuson J."/>
            <person name="Mondo S."/>
            <person name="Nolan M."/>
            <person name="Ohm R."/>
            <person name="Pangilinan J."/>
            <person name="Park H.-J."/>
            <person name="Ramirez L."/>
            <person name="Alfaro M."/>
            <person name="Sun H."/>
            <person name="Tritt A."/>
            <person name="Yoshinaga Y."/>
            <person name="Zwiers L.-H."/>
            <person name="Turgeon B."/>
            <person name="Goodwin S."/>
            <person name="Spatafora J."/>
            <person name="Crous P."/>
            <person name="Grigoriev I."/>
        </authorList>
    </citation>
    <scope>NUCLEOTIDE SEQUENCE</scope>
    <source>
        <strain evidence="1">CBS 113979</strain>
    </source>
</reference>
<dbReference type="OrthoDB" id="194443at2759"/>
<gene>
    <name evidence="1" type="ORF">K402DRAFT_405031</name>
</gene>
<dbReference type="Proteomes" id="UP000800041">
    <property type="component" value="Unassembled WGS sequence"/>
</dbReference>
<accession>A0A6G1GXQ2</accession>
<evidence type="ECO:0000313" key="2">
    <source>
        <dbReference type="Proteomes" id="UP000800041"/>
    </source>
</evidence>
<proteinExistence type="predicted"/>